<dbReference type="InterPro" id="IPR003718">
    <property type="entry name" value="OsmC/Ohr_fam"/>
</dbReference>
<name>A0A212RRV3_9CHLR</name>
<dbReference type="InterPro" id="IPR015946">
    <property type="entry name" value="KH_dom-like_a/b"/>
</dbReference>
<organism evidence="2 3">
    <name type="scientific">Thermoflexus hugenholtzii JAD2</name>
    <dbReference type="NCBI Taxonomy" id="877466"/>
    <lineage>
        <taxon>Bacteria</taxon>
        <taxon>Bacillati</taxon>
        <taxon>Chloroflexota</taxon>
        <taxon>Thermoflexia</taxon>
        <taxon>Thermoflexales</taxon>
        <taxon>Thermoflexaceae</taxon>
        <taxon>Thermoflexus</taxon>
    </lineage>
</organism>
<dbReference type="InterPro" id="IPR036102">
    <property type="entry name" value="OsmC/Ohrsf"/>
</dbReference>
<dbReference type="PANTHER" id="PTHR35368">
    <property type="entry name" value="HYDROPEROXIDE REDUCTASE"/>
    <property type="match status" value="1"/>
</dbReference>
<evidence type="ECO:0000256" key="1">
    <source>
        <dbReference type="SAM" id="Phobius"/>
    </source>
</evidence>
<dbReference type="EMBL" id="FYEK01000075">
    <property type="protein sequence ID" value="SNB75305.1"/>
    <property type="molecule type" value="Genomic_DNA"/>
</dbReference>
<proteinExistence type="predicted"/>
<dbReference type="SUPFAM" id="SSF82784">
    <property type="entry name" value="OsmC-like"/>
    <property type="match status" value="1"/>
</dbReference>
<keyword evidence="1" id="KW-0472">Membrane</keyword>
<dbReference type="InParanoid" id="A0A212RRV3"/>
<evidence type="ECO:0000313" key="2">
    <source>
        <dbReference type="EMBL" id="SNB75305.1"/>
    </source>
</evidence>
<dbReference type="Gene3D" id="3.30.300.20">
    <property type="match status" value="1"/>
</dbReference>
<dbReference type="PANTHER" id="PTHR35368:SF1">
    <property type="entry name" value="HYDROPEROXIDE REDUCTASE"/>
    <property type="match status" value="1"/>
</dbReference>
<dbReference type="Pfam" id="PF02566">
    <property type="entry name" value="OsmC"/>
    <property type="match status" value="1"/>
</dbReference>
<accession>A0A212RRV3</accession>
<dbReference type="RefSeq" id="WP_088572410.1">
    <property type="nucleotide sequence ID" value="NZ_FYEK01000075.1"/>
</dbReference>
<feature type="transmembrane region" description="Helical" evidence="1">
    <location>
        <begin position="69"/>
        <end position="87"/>
    </location>
</feature>
<gene>
    <name evidence="2" type="ORF">SAMN02746019_00018910</name>
</gene>
<keyword evidence="3" id="KW-1185">Reference proteome</keyword>
<dbReference type="OrthoDB" id="1433018at2"/>
<dbReference type="AlphaFoldDB" id="A0A212RRV3"/>
<protein>
    <submittedName>
        <fullName evidence="2">Uncharacterized OsmC-related protein</fullName>
    </submittedName>
</protein>
<dbReference type="InterPro" id="IPR052924">
    <property type="entry name" value="OsmC/Ohr_hydroprdx_reductase"/>
</dbReference>
<keyword evidence="1" id="KW-0812">Transmembrane</keyword>
<dbReference type="Proteomes" id="UP000197025">
    <property type="component" value="Unassembled WGS sequence"/>
</dbReference>
<keyword evidence="1" id="KW-1133">Transmembrane helix</keyword>
<reference evidence="3" key="1">
    <citation type="submission" date="2017-06" db="EMBL/GenBank/DDBJ databases">
        <authorList>
            <person name="Varghese N."/>
            <person name="Submissions S."/>
        </authorList>
    </citation>
    <scope>NUCLEOTIDE SEQUENCE [LARGE SCALE GENOMIC DNA]</scope>
    <source>
        <strain evidence="3">JAD2</strain>
    </source>
</reference>
<evidence type="ECO:0000313" key="3">
    <source>
        <dbReference type="Proteomes" id="UP000197025"/>
    </source>
</evidence>
<sequence>MSASLNGVDLEALQQMLEEVRARPEAVQPRRWARFRWEEGLRGRVYIRNQSFTVDESVDRSGREAGLSALEYALGALGACLGLGFIFHATRRGIAVRNLEVALEGRIENLLRFLGFEGEGHPGYGEVIAKAYVDADADEETLQALWEETVATSPVGNTFTRPVALRTEIATVSGWWFRYSPETEESSPGSRGGMPC</sequence>